<dbReference type="RefSeq" id="WP_141150753.1">
    <property type="nucleotide sequence ID" value="NZ_VHLG01000016.1"/>
</dbReference>
<organism evidence="4 5">
    <name type="scientific">Martelella alba</name>
    <dbReference type="NCBI Taxonomy" id="2590451"/>
    <lineage>
        <taxon>Bacteria</taxon>
        <taxon>Pseudomonadati</taxon>
        <taxon>Pseudomonadota</taxon>
        <taxon>Alphaproteobacteria</taxon>
        <taxon>Hyphomicrobiales</taxon>
        <taxon>Aurantimonadaceae</taxon>
        <taxon>Martelella</taxon>
    </lineage>
</organism>
<evidence type="ECO:0000313" key="5">
    <source>
        <dbReference type="Proteomes" id="UP000318801"/>
    </source>
</evidence>
<gene>
    <name evidence="4" type="ORF">FJU08_19650</name>
</gene>
<reference evidence="4 5" key="1">
    <citation type="submission" date="2019-06" db="EMBL/GenBank/DDBJ databases">
        <authorList>
            <person name="Li M."/>
        </authorList>
    </citation>
    <scope>NUCLEOTIDE SEQUENCE [LARGE SCALE GENOMIC DNA]</scope>
    <source>
        <strain evidence="4 5">BGMRC2036</strain>
    </source>
</reference>
<dbReference type="PANTHER" id="PTHR30006:SF2">
    <property type="entry name" value="ABC TRANSPORTER SUBSTRATE-BINDING PROTEIN"/>
    <property type="match status" value="1"/>
</dbReference>
<feature type="signal peptide" evidence="3">
    <location>
        <begin position="1"/>
        <end position="21"/>
    </location>
</feature>
<dbReference type="GO" id="GO:0015888">
    <property type="term" value="P:thiamine transport"/>
    <property type="evidence" value="ECO:0007669"/>
    <property type="project" value="TreeGrafter"/>
</dbReference>
<proteinExistence type="predicted"/>
<dbReference type="Proteomes" id="UP000318801">
    <property type="component" value="Unassembled WGS sequence"/>
</dbReference>
<dbReference type="GO" id="GO:0030976">
    <property type="term" value="F:thiamine pyrophosphate binding"/>
    <property type="evidence" value="ECO:0007669"/>
    <property type="project" value="TreeGrafter"/>
</dbReference>
<dbReference type="Pfam" id="PF01547">
    <property type="entry name" value="SBP_bac_1"/>
    <property type="match status" value="1"/>
</dbReference>
<dbReference type="InterPro" id="IPR006059">
    <property type="entry name" value="SBP"/>
</dbReference>
<feature type="chain" id="PRO_5021477030" evidence="3">
    <location>
        <begin position="22"/>
        <end position="324"/>
    </location>
</feature>
<evidence type="ECO:0000256" key="1">
    <source>
        <dbReference type="ARBA" id="ARBA00022729"/>
    </source>
</evidence>
<dbReference type="EMBL" id="VHLG01000016">
    <property type="protein sequence ID" value="TPW27653.1"/>
    <property type="molecule type" value="Genomic_DNA"/>
</dbReference>
<comment type="caution">
    <text evidence="4">The sequence shown here is derived from an EMBL/GenBank/DDBJ whole genome shotgun (WGS) entry which is preliminary data.</text>
</comment>
<dbReference type="PANTHER" id="PTHR30006">
    <property type="entry name" value="THIAMINE-BINDING PERIPLASMIC PROTEIN-RELATED"/>
    <property type="match status" value="1"/>
</dbReference>
<dbReference type="InterPro" id="IPR026045">
    <property type="entry name" value="Ferric-bd"/>
</dbReference>
<dbReference type="PIRSF" id="PIRSF002825">
    <property type="entry name" value="CfbpA"/>
    <property type="match status" value="1"/>
</dbReference>
<evidence type="ECO:0000256" key="3">
    <source>
        <dbReference type="SAM" id="SignalP"/>
    </source>
</evidence>
<evidence type="ECO:0000256" key="2">
    <source>
        <dbReference type="ARBA" id="ARBA00022764"/>
    </source>
</evidence>
<evidence type="ECO:0000313" key="4">
    <source>
        <dbReference type="EMBL" id="TPW27653.1"/>
    </source>
</evidence>
<protein>
    <submittedName>
        <fullName evidence="4">ABC transporter substrate-binding protein</fullName>
    </submittedName>
</protein>
<dbReference type="SUPFAM" id="SSF53850">
    <property type="entry name" value="Periplasmic binding protein-like II"/>
    <property type="match status" value="1"/>
</dbReference>
<dbReference type="OrthoDB" id="305758at2"/>
<dbReference type="AlphaFoldDB" id="A0A506TZZ8"/>
<name>A0A506TZZ8_9HYPH</name>
<keyword evidence="1 3" id="KW-0732">Signal</keyword>
<keyword evidence="2" id="KW-0574">Periplasm</keyword>
<dbReference type="Gene3D" id="3.40.190.10">
    <property type="entry name" value="Periplasmic binding protein-like II"/>
    <property type="match status" value="2"/>
</dbReference>
<sequence>MQIRMLALAAVSTLAFSAAHAEETITLYTSQPPEVAQQTVDAFEALNPEIKVNWTRNGTSALMNVMRAEQEAGQVQADVLLVADPINLGTLKAEGMLMAYPDAPVGDYDPATYDKDMTFFGTKAITTGIAYNTENAEPVESWNDLLKEDNRGQIAVPSPLYSGAALNHLHALINDPAIGWAFYEGLNNLDIVPEGGNGPATKAVASGMAKYAIIVDANALKAKADGSPVDYIAPKDGVSFIGEPVAIMKTTEHAEAAKKFVDFLLSEKGQELVAEQGYIPLMPGVAGPEGYPDLSSMKLLGYDVDAAVKNNEAVTAKFSEIFGL</sequence>
<dbReference type="CDD" id="cd13547">
    <property type="entry name" value="PBP2_Fbp_like_2"/>
    <property type="match status" value="1"/>
</dbReference>
<dbReference type="GO" id="GO:0030288">
    <property type="term" value="C:outer membrane-bounded periplasmic space"/>
    <property type="evidence" value="ECO:0007669"/>
    <property type="project" value="TreeGrafter"/>
</dbReference>
<keyword evidence="5" id="KW-1185">Reference proteome</keyword>
<dbReference type="GO" id="GO:0030975">
    <property type="term" value="F:thiamine binding"/>
    <property type="evidence" value="ECO:0007669"/>
    <property type="project" value="TreeGrafter"/>
</dbReference>
<accession>A0A506TZZ8</accession>